<reference evidence="7" key="1">
    <citation type="submission" date="2024-07" db="EMBL/GenBank/DDBJ databases">
        <title>Whole genome sequence of bacterial strains from algal surface.</title>
        <authorList>
            <person name="Kumar P."/>
        </authorList>
    </citation>
    <scope>NUCLEOTIDE SEQUENCE</scope>
    <source>
        <strain evidence="7">PP-1MA</strain>
    </source>
</reference>
<feature type="domain" description="Peptidase S54 rhomboid" evidence="6">
    <location>
        <begin position="34"/>
        <end position="171"/>
    </location>
</feature>
<feature type="transmembrane region" description="Helical" evidence="5">
    <location>
        <begin position="150"/>
        <end position="170"/>
    </location>
</feature>
<dbReference type="EC" id="3.4.21.105" evidence="7"/>
<evidence type="ECO:0000313" key="7">
    <source>
        <dbReference type="EMBL" id="XDV09995.1"/>
    </source>
</evidence>
<sequence>MVPSALSALLVICYYLLTPWHSAWFMVTAQVYAGAWWQPLTANLMHHDQAHLWFNVAGIWIAWLLFPAQLQRNQDWWVLLPVAIVSSLSQLWFAPGHEIYAGFSGALYGLFAYAALQDALAKQWIGAAIVLGILIKSLLDFSFPSLVEGIALYAHSGGIVSGFVLALVVFRCSQAKNSVQSAP</sequence>
<keyword evidence="4 5" id="KW-0472">Membrane</keyword>
<keyword evidence="7" id="KW-0645">Protease</keyword>
<dbReference type="Gene3D" id="1.20.1540.10">
    <property type="entry name" value="Rhomboid-like"/>
    <property type="match status" value="1"/>
</dbReference>
<comment type="subcellular location">
    <subcellularLocation>
        <location evidence="1">Membrane</location>
        <topology evidence="1">Multi-pass membrane protein</topology>
    </subcellularLocation>
</comment>
<dbReference type="RefSeq" id="WP_369743273.1">
    <property type="nucleotide sequence ID" value="NZ_CP165718.1"/>
</dbReference>
<dbReference type="GO" id="GO:0006508">
    <property type="term" value="P:proteolysis"/>
    <property type="evidence" value="ECO:0007669"/>
    <property type="project" value="UniProtKB-KW"/>
</dbReference>
<dbReference type="GO" id="GO:0016020">
    <property type="term" value="C:membrane"/>
    <property type="evidence" value="ECO:0007669"/>
    <property type="project" value="UniProtKB-SubCell"/>
</dbReference>
<accession>A0AB39XAJ0</accession>
<dbReference type="EMBL" id="CP165718">
    <property type="protein sequence ID" value="XDV09995.1"/>
    <property type="molecule type" value="Genomic_DNA"/>
</dbReference>
<feature type="transmembrane region" description="Helical" evidence="5">
    <location>
        <begin position="99"/>
        <end position="116"/>
    </location>
</feature>
<name>A0AB39XAJ0_9GAMM</name>
<evidence type="ECO:0000256" key="4">
    <source>
        <dbReference type="ARBA" id="ARBA00023136"/>
    </source>
</evidence>
<evidence type="ECO:0000256" key="1">
    <source>
        <dbReference type="ARBA" id="ARBA00004141"/>
    </source>
</evidence>
<evidence type="ECO:0000256" key="5">
    <source>
        <dbReference type="SAM" id="Phobius"/>
    </source>
</evidence>
<feature type="transmembrane region" description="Helical" evidence="5">
    <location>
        <begin position="53"/>
        <end position="70"/>
    </location>
</feature>
<dbReference type="Pfam" id="PF01694">
    <property type="entry name" value="Rhomboid"/>
    <property type="match status" value="1"/>
</dbReference>
<dbReference type="GO" id="GO:0004252">
    <property type="term" value="F:serine-type endopeptidase activity"/>
    <property type="evidence" value="ECO:0007669"/>
    <property type="project" value="InterPro"/>
</dbReference>
<feature type="transmembrane region" description="Helical" evidence="5">
    <location>
        <begin position="77"/>
        <end position="93"/>
    </location>
</feature>
<evidence type="ECO:0000259" key="6">
    <source>
        <dbReference type="Pfam" id="PF01694"/>
    </source>
</evidence>
<proteinExistence type="predicted"/>
<feature type="transmembrane region" description="Helical" evidence="5">
    <location>
        <begin position="123"/>
        <end position="144"/>
    </location>
</feature>
<keyword evidence="7" id="KW-0378">Hydrolase</keyword>
<dbReference type="InterPro" id="IPR035952">
    <property type="entry name" value="Rhomboid-like_sf"/>
</dbReference>
<dbReference type="InterPro" id="IPR022764">
    <property type="entry name" value="Peptidase_S54_rhomboid_dom"/>
</dbReference>
<keyword evidence="2 5" id="KW-0812">Transmembrane</keyword>
<organism evidence="7">
    <name type="scientific">Pseudidiomarina sp. PP-1MA</name>
    <dbReference type="NCBI Taxonomy" id="3237706"/>
    <lineage>
        <taxon>Bacteria</taxon>
        <taxon>Pseudomonadati</taxon>
        <taxon>Pseudomonadota</taxon>
        <taxon>Gammaproteobacteria</taxon>
        <taxon>Alteromonadales</taxon>
        <taxon>Idiomarinaceae</taxon>
        <taxon>Pseudidiomarina</taxon>
    </lineage>
</organism>
<evidence type="ECO:0000256" key="2">
    <source>
        <dbReference type="ARBA" id="ARBA00022692"/>
    </source>
</evidence>
<evidence type="ECO:0000256" key="3">
    <source>
        <dbReference type="ARBA" id="ARBA00022989"/>
    </source>
</evidence>
<keyword evidence="3 5" id="KW-1133">Transmembrane helix</keyword>
<protein>
    <submittedName>
        <fullName evidence="7">Rhomboid family intramembrane serine protease</fullName>
        <ecNumber evidence="7">3.4.21.105</ecNumber>
    </submittedName>
</protein>
<dbReference type="SUPFAM" id="SSF144091">
    <property type="entry name" value="Rhomboid-like"/>
    <property type="match status" value="1"/>
</dbReference>
<dbReference type="AlphaFoldDB" id="A0AB39XAJ0"/>
<gene>
    <name evidence="7" type="ORF">AB8S08_01995</name>
</gene>